<keyword evidence="5" id="KW-0210">Decarboxylase</keyword>
<evidence type="ECO:0000256" key="2">
    <source>
        <dbReference type="ARBA" id="ARBA00004754"/>
    </source>
</evidence>
<dbReference type="Proteomes" id="UP000001258">
    <property type="component" value="Chromosome"/>
</dbReference>
<comment type="catalytic activity">
    <reaction evidence="1">
        <text>5-hydroxy-2-oxo-4-ureido-2,5-dihydro-1H-imidazole-5-carboxylate + H(+) = (S)-allantoin + CO2</text>
        <dbReference type="Rhea" id="RHEA:26301"/>
        <dbReference type="ChEBI" id="CHEBI:15378"/>
        <dbReference type="ChEBI" id="CHEBI:15678"/>
        <dbReference type="ChEBI" id="CHEBI:16526"/>
        <dbReference type="ChEBI" id="CHEBI:58639"/>
        <dbReference type="EC" id="4.1.1.97"/>
    </reaction>
</comment>
<dbReference type="EMBL" id="BA000004">
    <property type="protein sequence ID" value="BAB04477.1"/>
    <property type="molecule type" value="Genomic_DNA"/>
</dbReference>
<dbReference type="EC" id="4.1.1.97" evidence="3"/>
<protein>
    <recommendedName>
        <fullName evidence="3">2-oxo-4-hydroxy-4-carboxy-5-ureidoimidazoline decarboxylase</fullName>
        <ecNumber evidence="3">4.1.1.97</ecNumber>
    </recommendedName>
</protein>
<gene>
    <name evidence="8" type="ordered locus">BH0758</name>
</gene>
<evidence type="ECO:0000256" key="4">
    <source>
        <dbReference type="ARBA" id="ARBA00022631"/>
    </source>
</evidence>
<evidence type="ECO:0000313" key="9">
    <source>
        <dbReference type="Proteomes" id="UP000001258"/>
    </source>
</evidence>
<keyword evidence="9" id="KW-1185">Reference proteome</keyword>
<dbReference type="GO" id="GO:0006144">
    <property type="term" value="P:purine nucleobase metabolic process"/>
    <property type="evidence" value="ECO:0007669"/>
    <property type="project" value="UniProtKB-KW"/>
</dbReference>
<evidence type="ECO:0000256" key="5">
    <source>
        <dbReference type="ARBA" id="ARBA00022793"/>
    </source>
</evidence>
<dbReference type="Gene3D" id="1.10.3330.10">
    <property type="entry name" value="Oxo-4-hydroxy-4-carboxy-5-ureidoimidazoline decarboxylase"/>
    <property type="match status" value="1"/>
</dbReference>
<dbReference type="PIR" id="F83744">
    <property type="entry name" value="F83744"/>
</dbReference>
<dbReference type="eggNOG" id="COG3195">
    <property type="taxonomic scope" value="Bacteria"/>
</dbReference>
<evidence type="ECO:0000259" key="7">
    <source>
        <dbReference type="Pfam" id="PF09349"/>
    </source>
</evidence>
<dbReference type="Pfam" id="PF09349">
    <property type="entry name" value="OHCU_decarbox"/>
    <property type="match status" value="1"/>
</dbReference>
<dbReference type="PANTHER" id="PTHR43466:SF1">
    <property type="entry name" value="2-OXO-4-HYDROXY-4-CARBOXY-5-UREIDOIMIDAZOLINE DECARBOXYLASE-RELATED"/>
    <property type="match status" value="1"/>
</dbReference>
<evidence type="ECO:0000256" key="6">
    <source>
        <dbReference type="ARBA" id="ARBA00023239"/>
    </source>
</evidence>
<dbReference type="HOGENOM" id="CLU_092522_1_1_9"/>
<dbReference type="GO" id="GO:0051997">
    <property type="term" value="F:2-oxo-4-hydroxy-4-carboxy-5-ureidoimidazoline decarboxylase activity"/>
    <property type="evidence" value="ECO:0007669"/>
    <property type="project" value="UniProtKB-EC"/>
</dbReference>
<dbReference type="PANTHER" id="PTHR43466">
    <property type="entry name" value="2-OXO-4-HYDROXY-4-CARBOXY-5-UREIDOIMIDAZOLINE DECARBOXYLASE-RELATED"/>
    <property type="match status" value="1"/>
</dbReference>
<dbReference type="NCBIfam" id="TIGR03164">
    <property type="entry name" value="UHCUDC"/>
    <property type="match status" value="1"/>
</dbReference>
<feature type="domain" description="Oxo-4-hydroxy-4-carboxy-5-ureidoimidazoline decarboxylase" evidence="7">
    <location>
        <begin position="16"/>
        <end position="168"/>
    </location>
</feature>
<dbReference type="GO" id="GO:0019628">
    <property type="term" value="P:urate catabolic process"/>
    <property type="evidence" value="ECO:0007669"/>
    <property type="project" value="UniProtKB-UniPathway"/>
</dbReference>
<accession>Q9KEU1</accession>
<dbReference type="InterPro" id="IPR036778">
    <property type="entry name" value="OHCU_decarboxylase_sf"/>
</dbReference>
<evidence type="ECO:0000256" key="3">
    <source>
        <dbReference type="ARBA" id="ARBA00012257"/>
    </source>
</evidence>
<evidence type="ECO:0000256" key="1">
    <source>
        <dbReference type="ARBA" id="ARBA00001163"/>
    </source>
</evidence>
<dbReference type="STRING" id="272558.gene:10726632"/>
<dbReference type="GO" id="GO:0000255">
    <property type="term" value="P:allantoin metabolic process"/>
    <property type="evidence" value="ECO:0007669"/>
    <property type="project" value="InterPro"/>
</dbReference>
<reference evidence="8 9" key="1">
    <citation type="journal article" date="2000" name="Nucleic Acids Res.">
        <title>Complete genome sequence of the alkaliphilic bacterium Bacillus halodurans and genomic sequence comparison with Bacillus subtilis.</title>
        <authorList>
            <person name="Takami H."/>
            <person name="Nakasone K."/>
            <person name="Takaki Y."/>
            <person name="Maeno G."/>
            <person name="Sasaki R."/>
            <person name="Masui N."/>
            <person name="Fuji F."/>
            <person name="Hirama C."/>
            <person name="Nakamura Y."/>
            <person name="Ogasawara N."/>
            <person name="Kuhara S."/>
            <person name="Horikoshi K."/>
        </authorList>
    </citation>
    <scope>NUCLEOTIDE SEQUENCE [LARGE SCALE GENOMIC DNA]</scope>
    <source>
        <strain evidence="9">ATCC BAA-125 / DSM 18197 / FERM 7344 / JCM 9153 / C-125</strain>
    </source>
</reference>
<organism evidence="8 9">
    <name type="scientific">Halalkalibacterium halodurans (strain ATCC BAA-125 / DSM 18197 / FERM 7344 / JCM 9153 / C-125)</name>
    <name type="common">Bacillus halodurans</name>
    <dbReference type="NCBI Taxonomy" id="272558"/>
    <lineage>
        <taxon>Bacteria</taxon>
        <taxon>Bacillati</taxon>
        <taxon>Bacillota</taxon>
        <taxon>Bacilli</taxon>
        <taxon>Bacillales</taxon>
        <taxon>Bacillaceae</taxon>
        <taxon>Halalkalibacterium (ex Joshi et al. 2022)</taxon>
    </lineage>
</organism>
<sequence>MMGMAVSTKLSIDEVNMLEKEDFVTKIGPIFEHSPWVAERAWAHRPFTSAENMYECMLEKVYEADKRLQLALLRAHPDLGTRLEISETSQSEQQRAGLSQLTEEEFAVFAELNKCYVDTFRFPFIMAVRGQTKNSIKEQMRKRLVNDEEQERKTALREVAKIAKFRLADLVVMGSRS</sequence>
<keyword evidence="4" id="KW-0659">Purine metabolism</keyword>
<keyword evidence="6" id="KW-0456">Lyase</keyword>
<evidence type="ECO:0000313" key="8">
    <source>
        <dbReference type="EMBL" id="BAB04477.1"/>
    </source>
</evidence>
<dbReference type="UniPathway" id="UPA00394">
    <property type="reaction ID" value="UER00652"/>
</dbReference>
<comment type="pathway">
    <text evidence="2">Purine metabolism; urate degradation; (S)-allantoin from urate: step 3/3.</text>
</comment>
<dbReference type="SUPFAM" id="SSF158694">
    <property type="entry name" value="UraD-Like"/>
    <property type="match status" value="1"/>
</dbReference>
<dbReference type="KEGG" id="bha:BH0758"/>
<dbReference type="AlphaFoldDB" id="Q9KEU1"/>
<proteinExistence type="predicted"/>
<dbReference type="InterPro" id="IPR018020">
    <property type="entry name" value="OHCU_decarboxylase"/>
</dbReference>
<name>Q9KEU1_HALH5</name>
<dbReference type="InterPro" id="IPR017580">
    <property type="entry name" value="OHCU_decarboxylase-1"/>
</dbReference>